<dbReference type="AlphaFoldDB" id="A0A348AZ80"/>
<dbReference type="PANTHER" id="PTHR47473">
    <property type="entry name" value="BTA1P"/>
    <property type="match status" value="1"/>
</dbReference>
<dbReference type="CDD" id="cd02440">
    <property type="entry name" value="AdoMet_MTases"/>
    <property type="match status" value="1"/>
</dbReference>
<gene>
    <name evidence="1" type="primary">BTA1S</name>
</gene>
<accession>A0A348AZ80</accession>
<protein>
    <submittedName>
        <fullName evidence="1">Betaine lipid synthase 1S</fullName>
    </submittedName>
</protein>
<dbReference type="SMR" id="A0A348AZ80"/>
<reference evidence="1" key="1">
    <citation type="journal article" date="2018" name="Plant Physiol.">
        <title>Betaine Lipid Is Crucial for Adapting to Low Temperature and Phosphate Deficiency in Nannochloropsis.</title>
        <authorList>
            <person name="Murakami H."/>
            <person name="Nobusawa T."/>
            <person name="Hori K."/>
            <person name="Shimojima M."/>
            <person name="Ohta H."/>
        </authorList>
    </citation>
    <scope>NUCLEOTIDE SEQUENCE</scope>
    <source>
        <strain evidence="1">NIES-2145</strain>
    </source>
</reference>
<dbReference type="Gene3D" id="3.40.50.150">
    <property type="entry name" value="Vaccinia Virus protein VP39"/>
    <property type="match status" value="1"/>
</dbReference>
<dbReference type="EMBL" id="LC375791">
    <property type="protein sequence ID" value="BBD19662.1"/>
    <property type="molecule type" value="mRNA"/>
</dbReference>
<dbReference type="PANTHER" id="PTHR47473:SF1">
    <property type="entry name" value="METHYLTRANSFERASE DOMAIN-CONTAINING PROTEIN"/>
    <property type="match status" value="1"/>
</dbReference>
<dbReference type="SUPFAM" id="SSF53335">
    <property type="entry name" value="S-adenosyl-L-methionine-dependent methyltransferases"/>
    <property type="match status" value="1"/>
</dbReference>
<proteinExistence type="evidence at transcript level"/>
<organism evidence="1">
    <name type="scientific">Nannochloropsis oceanica</name>
    <dbReference type="NCBI Taxonomy" id="145522"/>
    <lineage>
        <taxon>Eukaryota</taxon>
        <taxon>Sar</taxon>
        <taxon>Stramenopiles</taxon>
        <taxon>Ochrophyta</taxon>
        <taxon>Eustigmatophyceae</taxon>
        <taxon>Eustigmatales</taxon>
        <taxon>Monodopsidaceae</taxon>
        <taxon>Nannochloropsis</taxon>
    </lineage>
</organism>
<evidence type="ECO:0000313" key="1">
    <source>
        <dbReference type="EMBL" id="BBD19662.1"/>
    </source>
</evidence>
<dbReference type="Pfam" id="PF13489">
    <property type="entry name" value="Methyltransf_23"/>
    <property type="match status" value="1"/>
</dbReference>
<sequence length="261" mass="29423">MSSSDTAKVPIVEYCPPSSFATDMKVLKHMWFAKIVPGQSQQDRLESFYKHQADLYDSYRFRMLHARMPMIKAMPLPPKGKGVWLDIGGGTGSNLEYFAENLNHFAKVMVLDLCPSLAAQAEERVKRHPGWSSFVQVIVADACDEKAVSLPPAGSVDVITFSYALSMIPDWKAALANAKRLLKKGGHLCVCDFTVDETQGWGMQTMWSKIFASDHVYLRAEHRPFLREQFKAVHDELGFGTFPYVPPVMRAPWYVFVGQKV</sequence>
<name>A0A348AZ80_9STRA</name>
<dbReference type="InterPro" id="IPR029063">
    <property type="entry name" value="SAM-dependent_MTases_sf"/>
</dbReference>